<evidence type="ECO:0000313" key="1">
    <source>
        <dbReference type="EMBL" id="KAK9997178.1"/>
    </source>
</evidence>
<gene>
    <name evidence="1" type="ORF">SO802_021864</name>
</gene>
<dbReference type="SUPFAM" id="SSF50129">
    <property type="entry name" value="GroES-like"/>
    <property type="match status" value="1"/>
</dbReference>
<dbReference type="AlphaFoldDB" id="A0AAW2CGE2"/>
<dbReference type="Gene3D" id="3.90.180.10">
    <property type="entry name" value="Medium-chain alcohol dehydrogenases, catalytic domain"/>
    <property type="match status" value="1"/>
</dbReference>
<proteinExistence type="predicted"/>
<reference evidence="1 2" key="1">
    <citation type="submission" date="2024-01" db="EMBL/GenBank/DDBJ databases">
        <title>A telomere-to-telomere, gap-free genome of sweet tea (Lithocarpus litseifolius).</title>
        <authorList>
            <person name="Zhou J."/>
        </authorList>
    </citation>
    <scope>NUCLEOTIDE SEQUENCE [LARGE SCALE GENOMIC DNA]</scope>
    <source>
        <strain evidence="1">Zhou-2022a</strain>
        <tissue evidence="1">Leaf</tissue>
    </source>
</reference>
<feature type="non-terminal residue" evidence="1">
    <location>
        <position position="1"/>
    </location>
</feature>
<organism evidence="1 2">
    <name type="scientific">Lithocarpus litseifolius</name>
    <dbReference type="NCBI Taxonomy" id="425828"/>
    <lineage>
        <taxon>Eukaryota</taxon>
        <taxon>Viridiplantae</taxon>
        <taxon>Streptophyta</taxon>
        <taxon>Embryophyta</taxon>
        <taxon>Tracheophyta</taxon>
        <taxon>Spermatophyta</taxon>
        <taxon>Magnoliopsida</taxon>
        <taxon>eudicotyledons</taxon>
        <taxon>Gunneridae</taxon>
        <taxon>Pentapetalae</taxon>
        <taxon>rosids</taxon>
        <taxon>fabids</taxon>
        <taxon>Fagales</taxon>
        <taxon>Fagaceae</taxon>
        <taxon>Lithocarpus</taxon>
    </lineage>
</organism>
<dbReference type="EMBL" id="JAZDWU010000007">
    <property type="protein sequence ID" value="KAK9997178.1"/>
    <property type="molecule type" value="Genomic_DNA"/>
</dbReference>
<comment type="caution">
    <text evidence="1">The sequence shown here is derived from an EMBL/GenBank/DDBJ whole genome shotgun (WGS) entry which is preliminary data.</text>
</comment>
<protein>
    <submittedName>
        <fullName evidence="1">Uncharacterized protein</fullName>
    </submittedName>
</protein>
<dbReference type="Proteomes" id="UP001459277">
    <property type="component" value="Unassembled WGS sequence"/>
</dbReference>
<name>A0AAW2CGE2_9ROSI</name>
<feature type="non-terminal residue" evidence="1">
    <location>
        <position position="72"/>
    </location>
</feature>
<accession>A0AAW2CGE2</accession>
<keyword evidence="2" id="KW-1185">Reference proteome</keyword>
<sequence length="72" mass="7788">GEDELCEDCSAYNRAKGTLFDGETRLFLRGNGKPIFMYCMGGLAEHCVVSAHALSILPNSLPYTQFAILGCA</sequence>
<dbReference type="InterPro" id="IPR011032">
    <property type="entry name" value="GroES-like_sf"/>
</dbReference>
<evidence type="ECO:0000313" key="2">
    <source>
        <dbReference type="Proteomes" id="UP001459277"/>
    </source>
</evidence>